<feature type="domain" description="PHP" evidence="9">
    <location>
        <begin position="4"/>
        <end position="213"/>
    </location>
</feature>
<dbReference type="AlphaFoldDB" id="A0A845EW30"/>
<evidence type="ECO:0000256" key="8">
    <source>
        <dbReference type="RuleBase" id="RU366003"/>
    </source>
</evidence>
<evidence type="ECO:0000256" key="5">
    <source>
        <dbReference type="ARBA" id="ARBA00022801"/>
    </source>
</evidence>
<dbReference type="Pfam" id="PF02811">
    <property type="entry name" value="PHP"/>
    <property type="match status" value="1"/>
</dbReference>
<evidence type="ECO:0000313" key="10">
    <source>
        <dbReference type="EMBL" id="MYL62749.1"/>
    </source>
</evidence>
<evidence type="ECO:0000256" key="6">
    <source>
        <dbReference type="ARBA" id="ARBA00023102"/>
    </source>
</evidence>
<keyword evidence="6 8" id="KW-0368">Histidine biosynthesis</keyword>
<dbReference type="InterPro" id="IPR004013">
    <property type="entry name" value="PHP_dom"/>
</dbReference>
<dbReference type="EC" id="3.1.3.15" evidence="3 8"/>
<evidence type="ECO:0000256" key="3">
    <source>
        <dbReference type="ARBA" id="ARBA00013085"/>
    </source>
</evidence>
<dbReference type="PANTHER" id="PTHR21039:SF0">
    <property type="entry name" value="HISTIDINOL-PHOSPHATASE"/>
    <property type="match status" value="1"/>
</dbReference>
<comment type="catalytic activity">
    <reaction evidence="7 8">
        <text>L-histidinol phosphate + H2O = L-histidinol + phosphate</text>
        <dbReference type="Rhea" id="RHEA:14465"/>
        <dbReference type="ChEBI" id="CHEBI:15377"/>
        <dbReference type="ChEBI" id="CHEBI:43474"/>
        <dbReference type="ChEBI" id="CHEBI:57699"/>
        <dbReference type="ChEBI" id="CHEBI:57980"/>
        <dbReference type="EC" id="3.1.3.15"/>
    </reaction>
</comment>
<dbReference type="InterPro" id="IPR010140">
    <property type="entry name" value="Histidinol_P_phosphatase_HisJ"/>
</dbReference>
<dbReference type="Gene3D" id="3.20.20.140">
    <property type="entry name" value="Metal-dependent hydrolases"/>
    <property type="match status" value="1"/>
</dbReference>
<comment type="pathway">
    <text evidence="1 8">Amino-acid biosynthesis; L-histidine biosynthesis; L-histidine from 5-phospho-alpha-D-ribose 1-diphosphate: step 8/9.</text>
</comment>
<dbReference type="EMBL" id="WMEY01000002">
    <property type="protein sequence ID" value="MYL62749.1"/>
    <property type="molecule type" value="Genomic_DNA"/>
</dbReference>
<protein>
    <recommendedName>
        <fullName evidence="3 8">Histidinol-phosphatase</fullName>
        <shortName evidence="8">HolPase</shortName>
        <ecNumber evidence="3 8">3.1.3.15</ecNumber>
    </recommendedName>
</protein>
<dbReference type="GO" id="GO:0004401">
    <property type="term" value="F:histidinol-phosphatase activity"/>
    <property type="evidence" value="ECO:0007669"/>
    <property type="project" value="UniProtKB-UniRule"/>
</dbReference>
<sequence>MSYDGHIHSPFCPHGSTDQFEEYVEAAIQAGYKGMTFTEHAPLPKTFTDPVPDKDSGMKWGDVHSYFNSIQQLKEKYKGLIEINSGLEVDYIEGYEEETRQLLDSVGPLLDDAILSVHFIKHGDFYTCLDYSPEAFNDLIQALGSVEMVHKKYYETVLKSIKSNLGNYKPTRIGHMTLANKFQKKYPVKNDFQSEIATILIAIKDHNYSLDYNGAGTVKPLCEETYPSDEVVKEALKREIPLVYGSDAHSAKGIGQGADRLITHLLQKPNIINHS</sequence>
<proteinExistence type="inferred from homology"/>
<accession>A0A845EW30</accession>
<evidence type="ECO:0000259" key="9">
    <source>
        <dbReference type="Pfam" id="PF02811"/>
    </source>
</evidence>
<gene>
    <name evidence="10" type="primary">hisJ</name>
    <name evidence="10" type="ORF">GLW07_05190</name>
</gene>
<dbReference type="InterPro" id="IPR016195">
    <property type="entry name" value="Pol/histidinol_Pase-like"/>
</dbReference>
<dbReference type="Proteomes" id="UP000447833">
    <property type="component" value="Unassembled WGS sequence"/>
</dbReference>
<reference evidence="10 11" key="1">
    <citation type="submission" date="2019-11" db="EMBL/GenBank/DDBJ databases">
        <title>Genome sequences of 17 halophilic strains isolated from different environments.</title>
        <authorList>
            <person name="Furrow R.E."/>
        </authorList>
    </citation>
    <scope>NUCLEOTIDE SEQUENCE [LARGE SCALE GENOMIC DNA]</scope>
    <source>
        <strain evidence="10 11">22506_14_FS</strain>
    </source>
</reference>
<dbReference type="CDD" id="cd12110">
    <property type="entry name" value="PHP_HisPPase_Hisj_like"/>
    <property type="match status" value="1"/>
</dbReference>
<evidence type="ECO:0000256" key="7">
    <source>
        <dbReference type="ARBA" id="ARBA00049158"/>
    </source>
</evidence>
<evidence type="ECO:0000256" key="1">
    <source>
        <dbReference type="ARBA" id="ARBA00004970"/>
    </source>
</evidence>
<dbReference type="GO" id="GO:0005737">
    <property type="term" value="C:cytoplasm"/>
    <property type="evidence" value="ECO:0007669"/>
    <property type="project" value="TreeGrafter"/>
</dbReference>
<dbReference type="NCBIfam" id="NF005996">
    <property type="entry name" value="PRK08123.1"/>
    <property type="match status" value="1"/>
</dbReference>
<dbReference type="UniPathway" id="UPA00031">
    <property type="reaction ID" value="UER00013"/>
</dbReference>
<dbReference type="GO" id="GO:0000105">
    <property type="term" value="P:L-histidine biosynthetic process"/>
    <property type="evidence" value="ECO:0007669"/>
    <property type="project" value="UniProtKB-UniRule"/>
</dbReference>
<keyword evidence="5 8" id="KW-0378">Hydrolase</keyword>
<dbReference type="NCBIfam" id="TIGR01856">
    <property type="entry name" value="hisJ_fam"/>
    <property type="match status" value="1"/>
</dbReference>
<keyword evidence="4 8" id="KW-0028">Amino-acid biosynthesis</keyword>
<comment type="similarity">
    <text evidence="2 8">Belongs to the PHP hydrolase family. HisK subfamily.</text>
</comment>
<organism evidence="10 11">
    <name type="scientific">Guptibacillus hwajinpoensis</name>
    <dbReference type="NCBI Taxonomy" id="208199"/>
    <lineage>
        <taxon>Bacteria</taxon>
        <taxon>Bacillati</taxon>
        <taxon>Bacillota</taxon>
        <taxon>Bacilli</taxon>
        <taxon>Bacillales</taxon>
        <taxon>Guptibacillaceae</taxon>
        <taxon>Guptibacillus</taxon>
    </lineage>
</organism>
<evidence type="ECO:0000256" key="2">
    <source>
        <dbReference type="ARBA" id="ARBA00009152"/>
    </source>
</evidence>
<name>A0A845EW30_9BACL</name>
<comment type="caution">
    <text evidence="10">The sequence shown here is derived from an EMBL/GenBank/DDBJ whole genome shotgun (WGS) entry which is preliminary data.</text>
</comment>
<dbReference type="PANTHER" id="PTHR21039">
    <property type="entry name" value="HISTIDINOL PHOSPHATASE-RELATED"/>
    <property type="match status" value="1"/>
</dbReference>
<dbReference type="SUPFAM" id="SSF89550">
    <property type="entry name" value="PHP domain-like"/>
    <property type="match status" value="1"/>
</dbReference>
<evidence type="ECO:0000313" key="11">
    <source>
        <dbReference type="Proteomes" id="UP000447833"/>
    </source>
</evidence>
<evidence type="ECO:0000256" key="4">
    <source>
        <dbReference type="ARBA" id="ARBA00022605"/>
    </source>
</evidence>